<evidence type="ECO:0000259" key="5">
    <source>
        <dbReference type="PROSITE" id="PS50937"/>
    </source>
</evidence>
<feature type="domain" description="HTH merR-type" evidence="5">
    <location>
        <begin position="1"/>
        <end position="17"/>
    </location>
</feature>
<dbReference type="InterPro" id="IPR000551">
    <property type="entry name" value="MerR-type_HTH_dom"/>
</dbReference>
<keyword evidence="2 6" id="KW-0238">DNA-binding</keyword>
<dbReference type="InterPro" id="IPR010982">
    <property type="entry name" value="Lambda_DNA-bd_dom_sf"/>
</dbReference>
<keyword evidence="3" id="KW-0804">Transcription</keyword>
<accession>A0A6P1MHU4</accession>
<dbReference type="GO" id="GO:0000976">
    <property type="term" value="F:transcription cis-regulatory region binding"/>
    <property type="evidence" value="ECO:0007669"/>
    <property type="project" value="TreeGrafter"/>
</dbReference>
<evidence type="ECO:0000256" key="3">
    <source>
        <dbReference type="ARBA" id="ARBA00023163"/>
    </source>
</evidence>
<gene>
    <name evidence="6" type="ORF">GT409_14645</name>
</gene>
<dbReference type="EMBL" id="CP047593">
    <property type="protein sequence ID" value="QHI70625.1"/>
    <property type="molecule type" value="Genomic_DNA"/>
</dbReference>
<name>A0A6P1MHU4_9BACT</name>
<dbReference type="InterPro" id="IPR000843">
    <property type="entry name" value="HTH_LacI"/>
</dbReference>
<dbReference type="PROSITE" id="PS00356">
    <property type="entry name" value="HTH_LACI_1"/>
    <property type="match status" value="1"/>
</dbReference>
<sequence length="339" mass="37331">MTIREVAKKAGVSTATVSRLINENGFVSKEARKKILQAFKETGYDPANRRRRTAGSTSSGLSHNNVVMVWNTGKYYEQTLTGQNMMQGITEALQQLGATLTVAHLNGNDEIPTALLNGKFDGVFIHGSKPSPAICKHLKKHPVIWLLKQGSFDFGDRIQPDHSLAGELSCDWMIQQGCRNLCCMTYTVKTSKNLYATMRADSFQSSAERSGTSCCRLTQPEPDETANPLPARAAAAARLVENFAQLNPRPDGIFVTNELGPYIHAELLKQNIIPMKDLLLIAGEADICYGHHLDPMPATIQIFSRDIGKQAVEMLLQRVKNPDMPQITCALKPQLLIPA</sequence>
<evidence type="ECO:0000256" key="1">
    <source>
        <dbReference type="ARBA" id="ARBA00023015"/>
    </source>
</evidence>
<dbReference type="Proteomes" id="UP000464954">
    <property type="component" value="Chromosome"/>
</dbReference>
<organism evidence="6 7">
    <name type="scientific">Tichowtungia aerotolerans</name>
    <dbReference type="NCBI Taxonomy" id="2697043"/>
    <lineage>
        <taxon>Bacteria</taxon>
        <taxon>Pseudomonadati</taxon>
        <taxon>Kiritimatiellota</taxon>
        <taxon>Tichowtungiia</taxon>
        <taxon>Tichowtungiales</taxon>
        <taxon>Tichowtungiaceae</taxon>
        <taxon>Tichowtungia</taxon>
    </lineage>
</organism>
<dbReference type="PANTHER" id="PTHR30146:SF109">
    <property type="entry name" value="HTH-TYPE TRANSCRIPTIONAL REGULATOR GALS"/>
    <property type="match status" value="1"/>
</dbReference>
<evidence type="ECO:0000259" key="4">
    <source>
        <dbReference type="PROSITE" id="PS50932"/>
    </source>
</evidence>
<dbReference type="PANTHER" id="PTHR30146">
    <property type="entry name" value="LACI-RELATED TRANSCRIPTIONAL REPRESSOR"/>
    <property type="match status" value="1"/>
</dbReference>
<dbReference type="KEGG" id="taer:GT409_14645"/>
<dbReference type="SUPFAM" id="SSF47413">
    <property type="entry name" value="lambda repressor-like DNA-binding domains"/>
    <property type="match status" value="1"/>
</dbReference>
<dbReference type="Gene3D" id="1.10.260.40">
    <property type="entry name" value="lambda repressor-like DNA-binding domains"/>
    <property type="match status" value="1"/>
</dbReference>
<dbReference type="Gene3D" id="3.40.50.2300">
    <property type="match status" value="2"/>
</dbReference>
<proteinExistence type="predicted"/>
<dbReference type="CDD" id="cd01392">
    <property type="entry name" value="HTH_LacI"/>
    <property type="match status" value="1"/>
</dbReference>
<evidence type="ECO:0000256" key="2">
    <source>
        <dbReference type="ARBA" id="ARBA00023125"/>
    </source>
</evidence>
<dbReference type="PROSITE" id="PS50932">
    <property type="entry name" value="HTH_LACI_2"/>
    <property type="match status" value="1"/>
</dbReference>
<dbReference type="InterPro" id="IPR046335">
    <property type="entry name" value="LacI/GalR-like_sensor"/>
</dbReference>
<protein>
    <submittedName>
        <fullName evidence="6">LacI family DNA-binding transcriptional regulator</fullName>
    </submittedName>
</protein>
<dbReference type="AlphaFoldDB" id="A0A6P1MHU4"/>
<dbReference type="RefSeq" id="WP_160629799.1">
    <property type="nucleotide sequence ID" value="NZ_CP047593.1"/>
</dbReference>
<dbReference type="PROSITE" id="PS50937">
    <property type="entry name" value="HTH_MERR_2"/>
    <property type="match status" value="1"/>
</dbReference>
<reference evidence="6 7" key="1">
    <citation type="submission" date="2020-01" db="EMBL/GenBank/DDBJ databases">
        <title>Ponticoccus aerotolerans gen. nov., sp. nov., an anaerobic bacterium and proposal of Ponticoccusceae fam. nov., Ponticoccusles ord. nov. and Ponticoccuse classis nov. in the phylum Kiritimatiellaeota.</title>
        <authorList>
            <person name="Zhou L.Y."/>
            <person name="Du Z.J."/>
        </authorList>
    </citation>
    <scope>NUCLEOTIDE SEQUENCE [LARGE SCALE GENOMIC DNA]</scope>
    <source>
        <strain evidence="6 7">S-5007</strain>
    </source>
</reference>
<evidence type="ECO:0000313" key="7">
    <source>
        <dbReference type="Proteomes" id="UP000464954"/>
    </source>
</evidence>
<keyword evidence="1" id="KW-0805">Transcription regulation</keyword>
<evidence type="ECO:0000313" key="6">
    <source>
        <dbReference type="EMBL" id="QHI70625.1"/>
    </source>
</evidence>
<dbReference type="SUPFAM" id="SSF53822">
    <property type="entry name" value="Periplasmic binding protein-like I"/>
    <property type="match status" value="1"/>
</dbReference>
<feature type="domain" description="HTH lacI-type" evidence="4">
    <location>
        <begin position="1"/>
        <end position="55"/>
    </location>
</feature>
<dbReference type="GO" id="GO:0003700">
    <property type="term" value="F:DNA-binding transcription factor activity"/>
    <property type="evidence" value="ECO:0007669"/>
    <property type="project" value="TreeGrafter"/>
</dbReference>
<dbReference type="PRINTS" id="PR00036">
    <property type="entry name" value="HTHLACI"/>
</dbReference>
<dbReference type="SMART" id="SM00354">
    <property type="entry name" value="HTH_LACI"/>
    <property type="match status" value="1"/>
</dbReference>
<keyword evidence="7" id="KW-1185">Reference proteome</keyword>
<dbReference type="InterPro" id="IPR028082">
    <property type="entry name" value="Peripla_BP_I"/>
</dbReference>
<dbReference type="Pfam" id="PF13377">
    <property type="entry name" value="Peripla_BP_3"/>
    <property type="match status" value="1"/>
</dbReference>
<dbReference type="Pfam" id="PF00356">
    <property type="entry name" value="LacI"/>
    <property type="match status" value="1"/>
</dbReference>